<dbReference type="Proteomes" id="UP000184387">
    <property type="component" value="Unassembled WGS sequence"/>
</dbReference>
<dbReference type="GO" id="GO:0000455">
    <property type="term" value="P:enzyme-directed rRNA pseudouridine synthesis"/>
    <property type="evidence" value="ECO:0007669"/>
    <property type="project" value="TreeGrafter"/>
</dbReference>
<evidence type="ECO:0000256" key="5">
    <source>
        <dbReference type="PROSITE-ProRule" id="PRU00182"/>
    </source>
</evidence>
<reference evidence="9 10" key="1">
    <citation type="submission" date="2016-11" db="EMBL/GenBank/DDBJ databases">
        <authorList>
            <person name="Jaros S."/>
            <person name="Januszkiewicz K."/>
            <person name="Wedrychowicz H."/>
        </authorList>
    </citation>
    <scope>NUCLEOTIDE SEQUENCE [LARGE SCALE GENOMIC DNA]</scope>
    <source>
        <strain evidence="9 10">DSM 14916</strain>
    </source>
</reference>
<dbReference type="STRING" id="198092.SAMN02745194_00457"/>
<dbReference type="SUPFAM" id="SSF55120">
    <property type="entry name" value="Pseudouridine synthase"/>
    <property type="match status" value="1"/>
</dbReference>
<evidence type="ECO:0000256" key="2">
    <source>
        <dbReference type="ARBA" id="ARBA00023235"/>
    </source>
</evidence>
<organism evidence="9 10">
    <name type="scientific">Muricoccus roseus</name>
    <dbReference type="NCBI Taxonomy" id="198092"/>
    <lineage>
        <taxon>Bacteria</taxon>
        <taxon>Pseudomonadati</taxon>
        <taxon>Pseudomonadota</taxon>
        <taxon>Alphaproteobacteria</taxon>
        <taxon>Acetobacterales</taxon>
        <taxon>Roseomonadaceae</taxon>
        <taxon>Muricoccus</taxon>
    </lineage>
</organism>
<accession>A0A1M6BDR1</accession>
<dbReference type="InterPro" id="IPR006225">
    <property type="entry name" value="PsdUridine_synth_RluC/D"/>
</dbReference>
<dbReference type="SUPFAM" id="SSF55174">
    <property type="entry name" value="Alpha-L RNA-binding motif"/>
    <property type="match status" value="1"/>
</dbReference>
<keyword evidence="5" id="KW-0694">RNA-binding</keyword>
<dbReference type="GO" id="GO:0160140">
    <property type="term" value="F:23S rRNA pseudouridine(1911/1915/1917) synthase activity"/>
    <property type="evidence" value="ECO:0007669"/>
    <property type="project" value="UniProtKB-EC"/>
</dbReference>
<dbReference type="Pfam" id="PF01479">
    <property type="entry name" value="S4"/>
    <property type="match status" value="1"/>
</dbReference>
<dbReference type="GO" id="GO:0003723">
    <property type="term" value="F:RNA binding"/>
    <property type="evidence" value="ECO:0007669"/>
    <property type="project" value="UniProtKB-KW"/>
</dbReference>
<keyword evidence="2 6" id="KW-0413">Isomerase</keyword>
<evidence type="ECO:0000256" key="7">
    <source>
        <dbReference type="SAM" id="MobiDB-lite"/>
    </source>
</evidence>
<feature type="domain" description="RNA-binding S4" evidence="8">
    <location>
        <begin position="15"/>
        <end position="74"/>
    </location>
</feature>
<evidence type="ECO:0000256" key="4">
    <source>
        <dbReference type="PIRSR" id="PIRSR606225-1"/>
    </source>
</evidence>
<dbReference type="EMBL" id="FQZF01000002">
    <property type="protein sequence ID" value="SHI46817.1"/>
    <property type="molecule type" value="Genomic_DNA"/>
</dbReference>
<dbReference type="Pfam" id="PF00849">
    <property type="entry name" value="PseudoU_synth_2"/>
    <property type="match status" value="1"/>
</dbReference>
<name>A0A1M6BDR1_9PROT</name>
<evidence type="ECO:0000256" key="3">
    <source>
        <dbReference type="ARBA" id="ARBA00036882"/>
    </source>
</evidence>
<dbReference type="PROSITE" id="PS01129">
    <property type="entry name" value="PSI_RLU"/>
    <property type="match status" value="1"/>
</dbReference>
<dbReference type="InterPro" id="IPR020103">
    <property type="entry name" value="PsdUridine_synth_cat_dom_sf"/>
</dbReference>
<dbReference type="OrthoDB" id="9807829at2"/>
<dbReference type="InterPro" id="IPR036986">
    <property type="entry name" value="S4_RNA-bd_sf"/>
</dbReference>
<dbReference type="SMART" id="SM00363">
    <property type="entry name" value="S4"/>
    <property type="match status" value="1"/>
</dbReference>
<feature type="region of interest" description="Disordered" evidence="7">
    <location>
        <begin position="188"/>
        <end position="211"/>
    </location>
</feature>
<proteinExistence type="inferred from homology"/>
<dbReference type="InterPro" id="IPR006145">
    <property type="entry name" value="PsdUridine_synth_RsuA/RluA"/>
</dbReference>
<comment type="function">
    <text evidence="6">Responsible for synthesis of pseudouridine from uracil.</text>
</comment>
<sequence>MPAALITVAEDEADLRLDRWFRRHHPHLTQGALQKMLRTGQVRVDGKRAETGTRLTPGQQVRVPPMPEAPPPGPERPAVSERDAAELERMVIYRDDSVIALNKPHGLPVQGGPNIARHLDGMLDALRFGHEERPRLVHRLDRDTSGVLLLARSAAAASKLASAFRSRDAEKTYWALVVGRPHPLAGRINMPLAKQGGPRGERTAPAEEGEEGAHAITDFRVVDNARKHVSWLEMHPLTGRTHQLRVHAAAALKCPILGDGKYGGAAAHLEGMSNLLHLHARSIELPHPEGGTLSVSAPLPPHMNESFAFLGFDRPRTPPAKRTR</sequence>
<dbReference type="PANTHER" id="PTHR21600:SF44">
    <property type="entry name" value="RIBOSOMAL LARGE SUBUNIT PSEUDOURIDINE SYNTHASE D"/>
    <property type="match status" value="1"/>
</dbReference>
<feature type="region of interest" description="Disordered" evidence="7">
    <location>
        <begin position="46"/>
        <end position="80"/>
    </location>
</feature>
<evidence type="ECO:0000313" key="9">
    <source>
        <dbReference type="EMBL" id="SHI46817.1"/>
    </source>
</evidence>
<feature type="compositionally biased region" description="Pro residues" evidence="7">
    <location>
        <begin position="64"/>
        <end position="75"/>
    </location>
</feature>
<comment type="catalytic activity">
    <reaction evidence="6">
        <text>a uridine in RNA = a pseudouridine in RNA</text>
        <dbReference type="Rhea" id="RHEA:48348"/>
        <dbReference type="Rhea" id="RHEA-COMP:12068"/>
        <dbReference type="Rhea" id="RHEA-COMP:12069"/>
        <dbReference type="ChEBI" id="CHEBI:65314"/>
        <dbReference type="ChEBI" id="CHEBI:65315"/>
    </reaction>
</comment>
<gene>
    <name evidence="9" type="ORF">SAMN02745194_00457</name>
</gene>
<evidence type="ECO:0000259" key="8">
    <source>
        <dbReference type="SMART" id="SM00363"/>
    </source>
</evidence>
<dbReference type="PROSITE" id="PS50889">
    <property type="entry name" value="S4"/>
    <property type="match status" value="1"/>
</dbReference>
<dbReference type="Gene3D" id="3.10.290.10">
    <property type="entry name" value="RNA-binding S4 domain"/>
    <property type="match status" value="1"/>
</dbReference>
<dbReference type="InterPro" id="IPR002942">
    <property type="entry name" value="S4_RNA-bd"/>
</dbReference>
<dbReference type="Gene3D" id="3.30.2350.10">
    <property type="entry name" value="Pseudouridine synthase"/>
    <property type="match status" value="1"/>
</dbReference>
<comment type="catalytic activity">
    <reaction evidence="3">
        <text>uridine(1911/1915/1917) in 23S rRNA = pseudouridine(1911/1915/1917) in 23S rRNA</text>
        <dbReference type="Rhea" id="RHEA:42524"/>
        <dbReference type="Rhea" id="RHEA-COMP:10097"/>
        <dbReference type="Rhea" id="RHEA-COMP:10098"/>
        <dbReference type="ChEBI" id="CHEBI:65314"/>
        <dbReference type="ChEBI" id="CHEBI:65315"/>
        <dbReference type="EC" id="5.4.99.23"/>
    </reaction>
</comment>
<protein>
    <recommendedName>
        <fullName evidence="6">Pseudouridine synthase</fullName>
        <ecNumber evidence="6">5.4.99.-</ecNumber>
    </recommendedName>
</protein>
<dbReference type="InterPro" id="IPR006224">
    <property type="entry name" value="PsdUridine_synth_RluA-like_CS"/>
</dbReference>
<feature type="active site" evidence="4">
    <location>
        <position position="141"/>
    </location>
</feature>
<dbReference type="EC" id="5.4.99.-" evidence="6"/>
<evidence type="ECO:0000256" key="1">
    <source>
        <dbReference type="ARBA" id="ARBA00010876"/>
    </source>
</evidence>
<dbReference type="RefSeq" id="WP_073130929.1">
    <property type="nucleotide sequence ID" value="NZ_FQZF01000002.1"/>
</dbReference>
<dbReference type="AlphaFoldDB" id="A0A1M6BDR1"/>
<dbReference type="InterPro" id="IPR050188">
    <property type="entry name" value="RluA_PseudoU_synthase"/>
</dbReference>
<evidence type="ECO:0000313" key="10">
    <source>
        <dbReference type="Proteomes" id="UP000184387"/>
    </source>
</evidence>
<evidence type="ECO:0000256" key="6">
    <source>
        <dbReference type="RuleBase" id="RU362028"/>
    </source>
</evidence>
<dbReference type="CDD" id="cd00165">
    <property type="entry name" value="S4"/>
    <property type="match status" value="1"/>
</dbReference>
<dbReference type="CDD" id="cd02869">
    <property type="entry name" value="PseudoU_synth_RluA_like"/>
    <property type="match status" value="1"/>
</dbReference>
<dbReference type="PANTHER" id="PTHR21600">
    <property type="entry name" value="MITOCHONDRIAL RNA PSEUDOURIDINE SYNTHASE"/>
    <property type="match status" value="1"/>
</dbReference>
<keyword evidence="10" id="KW-1185">Reference proteome</keyword>
<dbReference type="NCBIfam" id="TIGR00005">
    <property type="entry name" value="rluA_subfam"/>
    <property type="match status" value="1"/>
</dbReference>
<comment type="similarity">
    <text evidence="1 6">Belongs to the pseudouridine synthase RluA family.</text>
</comment>